<proteinExistence type="predicted"/>
<dbReference type="Proteomes" id="UP000191987">
    <property type="component" value="Unassembled WGS sequence"/>
</dbReference>
<dbReference type="EMBL" id="FBWG01000028">
    <property type="protein sequence ID" value="CUX41774.1"/>
    <property type="molecule type" value="Genomic_DNA"/>
</dbReference>
<accession>A0A1S7QTW5</accession>
<organism evidence="1 2">
    <name type="scientific">Agrobacterium deltaense Zutra 3/1</name>
    <dbReference type="NCBI Taxonomy" id="1183427"/>
    <lineage>
        <taxon>Bacteria</taxon>
        <taxon>Pseudomonadati</taxon>
        <taxon>Pseudomonadota</taxon>
        <taxon>Alphaproteobacteria</taxon>
        <taxon>Hyphomicrobiales</taxon>
        <taxon>Rhizobiaceae</taxon>
        <taxon>Rhizobium/Agrobacterium group</taxon>
        <taxon>Agrobacterium</taxon>
    </lineage>
</organism>
<dbReference type="AlphaFoldDB" id="A0A1S7QTW5"/>
<evidence type="ECO:0000313" key="2">
    <source>
        <dbReference type="Proteomes" id="UP000191987"/>
    </source>
</evidence>
<gene>
    <name evidence="1" type="ORF">AGR7C_Lc100168</name>
</gene>
<dbReference type="RefSeq" id="WP_080819490.1">
    <property type="nucleotide sequence ID" value="NZ_LT009749.1"/>
</dbReference>
<sequence length="513" mass="56580">MTQIHIGSDYEGVESVKITKGTYDPAMTHDNTLGAFLYNSKFAIQAKIAGRDTQPYRDGDYNYPPGASNDNFTMRSWRYPSTVVQNRVFYRAAYFPGLNYTLPLFEVLVRRITDNYYVNARSILSSYGHESRGERIATVMPLNDQSDFGWKLNNRTIVDNNYRTFGDLLQLSNIFAAVSSGNYNYLTNELLVWNLPGDETGIVDAQPLPVNPEHFAINIDSTGFKVAKPGYNVDTAFGTQLAFDSSNRPTKIVAADDIVVPSGGSEYVLPMAVPDGTMCIVNFYTGSTVIYPANPHDAPSGADWRIAGDRLYFSNPNGACRARFMVVAYDQTPQTAGNNDVFRMFTANGEDVIQFLRPGAGDPPAFADIIVDSRWPAISLLAQGYFSVGSGAQNTAIPIDTTNFYPIVRYMTVHSGYGGQNGGDESYSKMIRPPITARYRLNHPSLGFTWRDSGDSSFVTIQPNAAVFTTFSGNPAYARLIDNGGGSYTVAYNYPSSPVIGIRYYIFGIPKKD</sequence>
<protein>
    <submittedName>
        <fullName evidence="1">Uncharacterized protein</fullName>
    </submittedName>
</protein>
<evidence type="ECO:0000313" key="1">
    <source>
        <dbReference type="EMBL" id="CUX41774.1"/>
    </source>
</evidence>
<reference evidence="1 2" key="1">
    <citation type="submission" date="2016-01" db="EMBL/GenBank/DDBJ databases">
        <authorList>
            <person name="Oliw E.H."/>
        </authorList>
    </citation>
    <scope>NUCLEOTIDE SEQUENCE [LARGE SCALE GENOMIC DNA]</scope>
    <source>
        <strain evidence="1 2">Zutra 3-1</strain>
    </source>
</reference>
<name>A0A1S7QTW5_9HYPH</name>